<feature type="compositionally biased region" description="Basic and acidic residues" evidence="6">
    <location>
        <begin position="546"/>
        <end position="563"/>
    </location>
</feature>
<dbReference type="GO" id="GO:0005634">
    <property type="term" value="C:nucleus"/>
    <property type="evidence" value="ECO:0007669"/>
    <property type="project" value="UniProtKB-SubCell"/>
</dbReference>
<feature type="compositionally biased region" description="Polar residues" evidence="6">
    <location>
        <begin position="480"/>
        <end position="494"/>
    </location>
</feature>
<feature type="region of interest" description="Disordered" evidence="6">
    <location>
        <begin position="477"/>
        <end position="496"/>
    </location>
</feature>
<dbReference type="GO" id="GO:0006355">
    <property type="term" value="P:regulation of DNA-templated transcription"/>
    <property type="evidence" value="ECO:0007669"/>
    <property type="project" value="InterPro"/>
</dbReference>
<evidence type="ECO:0000313" key="10">
    <source>
        <dbReference type="Proteomes" id="UP000811609"/>
    </source>
</evidence>
<dbReference type="GO" id="GO:0003677">
    <property type="term" value="F:DNA binding"/>
    <property type="evidence" value="ECO:0007669"/>
    <property type="project" value="UniProtKB-KW"/>
</dbReference>
<evidence type="ECO:0000256" key="6">
    <source>
        <dbReference type="SAM" id="MobiDB-lite"/>
    </source>
</evidence>
<reference evidence="9" key="1">
    <citation type="submission" date="2020-12" db="EMBL/GenBank/DDBJ databases">
        <title>WGS assembly of Carya illinoinensis cv. Pawnee.</title>
        <authorList>
            <person name="Platts A."/>
            <person name="Shu S."/>
            <person name="Wright S."/>
            <person name="Barry K."/>
            <person name="Edger P."/>
            <person name="Pires J.C."/>
            <person name="Schmutz J."/>
        </authorList>
    </citation>
    <scope>NUCLEOTIDE SEQUENCE</scope>
    <source>
        <tissue evidence="9">Leaf</tissue>
    </source>
</reference>
<evidence type="ECO:0000256" key="5">
    <source>
        <dbReference type="ARBA" id="ARBA00023242"/>
    </source>
</evidence>
<evidence type="ECO:0000313" key="9">
    <source>
        <dbReference type="EMBL" id="KAG6636397.1"/>
    </source>
</evidence>
<keyword evidence="5" id="KW-0539">Nucleus</keyword>
<evidence type="ECO:0000256" key="7">
    <source>
        <dbReference type="SAM" id="Phobius"/>
    </source>
</evidence>
<keyword evidence="2" id="KW-0805">Transcription regulation</keyword>
<feature type="region of interest" description="Disordered" evidence="6">
    <location>
        <begin position="173"/>
        <end position="198"/>
    </location>
</feature>
<dbReference type="Proteomes" id="UP000811609">
    <property type="component" value="Chromosome 11"/>
</dbReference>
<dbReference type="PANTHER" id="PTHR31744">
    <property type="entry name" value="PROTEIN CUP-SHAPED COTYLEDON 2-RELATED"/>
    <property type="match status" value="1"/>
</dbReference>
<evidence type="ECO:0000256" key="2">
    <source>
        <dbReference type="ARBA" id="ARBA00023015"/>
    </source>
</evidence>
<name>A0A8T1P671_CARIL</name>
<organism evidence="9 10">
    <name type="scientific">Carya illinoinensis</name>
    <name type="common">Pecan</name>
    <dbReference type="NCBI Taxonomy" id="32201"/>
    <lineage>
        <taxon>Eukaryota</taxon>
        <taxon>Viridiplantae</taxon>
        <taxon>Streptophyta</taxon>
        <taxon>Embryophyta</taxon>
        <taxon>Tracheophyta</taxon>
        <taxon>Spermatophyta</taxon>
        <taxon>Magnoliopsida</taxon>
        <taxon>eudicotyledons</taxon>
        <taxon>Gunneridae</taxon>
        <taxon>Pentapetalae</taxon>
        <taxon>rosids</taxon>
        <taxon>fabids</taxon>
        <taxon>Fagales</taxon>
        <taxon>Juglandaceae</taxon>
        <taxon>Carya</taxon>
    </lineage>
</organism>
<feature type="compositionally biased region" description="Low complexity" evidence="6">
    <location>
        <begin position="182"/>
        <end position="197"/>
    </location>
</feature>
<protein>
    <recommendedName>
        <fullName evidence="8">NAC domain-containing protein</fullName>
    </recommendedName>
</protein>
<evidence type="ECO:0000259" key="8">
    <source>
        <dbReference type="PROSITE" id="PS51005"/>
    </source>
</evidence>
<evidence type="ECO:0000256" key="4">
    <source>
        <dbReference type="ARBA" id="ARBA00023163"/>
    </source>
</evidence>
<gene>
    <name evidence="9" type="ORF">CIPAW_11G108400</name>
</gene>
<feature type="region of interest" description="Disordered" evidence="6">
    <location>
        <begin position="511"/>
        <end position="584"/>
    </location>
</feature>
<dbReference type="FunFam" id="2.170.150.80:FF:000002">
    <property type="entry name" value="Nac domain-containing protein 86"/>
    <property type="match status" value="1"/>
</dbReference>
<feature type="transmembrane region" description="Helical" evidence="7">
    <location>
        <begin position="635"/>
        <end position="653"/>
    </location>
</feature>
<keyword evidence="3" id="KW-0238">DNA-binding</keyword>
<comment type="caution">
    <text evidence="9">The sequence shown here is derived from an EMBL/GenBank/DDBJ whole genome shotgun (WGS) entry which is preliminary data.</text>
</comment>
<dbReference type="PANTHER" id="PTHR31744:SF216">
    <property type="entry name" value="NAC TRANSCRIPTION FACTOR"/>
    <property type="match status" value="1"/>
</dbReference>
<keyword evidence="10" id="KW-1185">Reference proteome</keyword>
<dbReference type="InterPro" id="IPR003441">
    <property type="entry name" value="NAC-dom"/>
</dbReference>
<proteinExistence type="predicted"/>
<feature type="non-terminal residue" evidence="9">
    <location>
        <position position="654"/>
    </location>
</feature>
<dbReference type="Pfam" id="PF02365">
    <property type="entry name" value="NAM"/>
    <property type="match status" value="1"/>
</dbReference>
<dbReference type="PROSITE" id="PS51005">
    <property type="entry name" value="NAC"/>
    <property type="match status" value="1"/>
</dbReference>
<dbReference type="EMBL" id="CM031819">
    <property type="protein sequence ID" value="KAG6636397.1"/>
    <property type="molecule type" value="Genomic_DNA"/>
</dbReference>
<accession>A0A8T1P671</accession>
<dbReference type="AlphaFoldDB" id="A0A8T1P671"/>
<feature type="domain" description="NAC" evidence="8">
    <location>
        <begin position="9"/>
        <end position="164"/>
    </location>
</feature>
<keyword evidence="7" id="KW-0472">Membrane</keyword>
<sequence length="654" mass="72681">MEAMSMESLPLGFRFRPTDEELINHYLKLKINGRHSDVRVISEIDVCRYEPWDLPELSVIKTDDPEWFFFCPRDRKYPNGHRSNRATDAGYWKATGKDRTIKSRKSGSNTTLIGMKKTLVFYRGRAPKGERTNWIMHEYRATQRQLDGTHPGQAPFVLCRLFRKPEEKADIVKYDEVDNTGSSPTTTKSSPDDLSSDVVQETPMSDVQVGNQSEGIKRWLTDELDNVTPNAHMPVDTSSISYMASDVEEDHVQEGTGIEVHQPLGDNSTIYEPASCQIDYIDFSPSQPQNHTQLAPYNLGSPFASDFGNDNNTFHSLGDTSEQDISFTELFDEVFNNHDLDSWDESATQKNSVVGSGTHLSSQVCKVEAVPPGSSYVRESDAYSDVARIQKHDDNWQLLQRQNSFGSFHAFAPLVDWELKGENMADLWDNSVGFDASPANSALGLTYGLNSEEMAEEKNPVNYSSGPVGGSVIKIRSRQPLHQPNSDKFGTQGTAPRRILMQMNTSTGSACYSEVRGGSCSEGEDEVQSTVLEAKEASEHSPTFCKLKEESEEASEHASRFAEPEEESEEASEQGSSFVEPEEEYKLLTSEEYKGTNGESSAKLRLGVTQGILQGSRQIGVTHFVKCSSRAPRSLLIYTVGVSLVVLLSAAFIG</sequence>
<keyword evidence="7" id="KW-0812">Transmembrane</keyword>
<evidence type="ECO:0000256" key="1">
    <source>
        <dbReference type="ARBA" id="ARBA00004123"/>
    </source>
</evidence>
<evidence type="ECO:0000256" key="3">
    <source>
        <dbReference type="ARBA" id="ARBA00023125"/>
    </source>
</evidence>
<comment type="subcellular location">
    <subcellularLocation>
        <location evidence="1">Nucleus</location>
    </subcellularLocation>
</comment>
<keyword evidence="7" id="KW-1133">Transmembrane helix</keyword>
<keyword evidence="4" id="KW-0804">Transcription</keyword>